<comment type="caution">
    <text evidence="10">The sequence shown here is derived from an EMBL/GenBank/DDBJ whole genome shotgun (WGS) entry which is preliminary data.</text>
</comment>
<evidence type="ECO:0000256" key="8">
    <source>
        <dbReference type="ARBA" id="ARBA00023303"/>
    </source>
</evidence>
<comment type="function">
    <text evidence="9">Structural component of the gap junctions.</text>
</comment>
<accession>A0AA88Y3D7</accession>
<evidence type="ECO:0000313" key="11">
    <source>
        <dbReference type="Proteomes" id="UP001186944"/>
    </source>
</evidence>
<feature type="transmembrane region" description="Helical" evidence="9">
    <location>
        <begin position="160"/>
        <end position="182"/>
    </location>
</feature>
<comment type="caution">
    <text evidence="9">Lacks conserved residue(s) required for the propagation of feature annotation.</text>
</comment>
<comment type="similarity">
    <text evidence="9">Belongs to the pannexin family.</text>
</comment>
<evidence type="ECO:0000256" key="9">
    <source>
        <dbReference type="RuleBase" id="RU010713"/>
    </source>
</evidence>
<organism evidence="10 11">
    <name type="scientific">Pinctada imbricata</name>
    <name type="common">Atlantic pearl-oyster</name>
    <name type="synonym">Pinctada martensii</name>
    <dbReference type="NCBI Taxonomy" id="66713"/>
    <lineage>
        <taxon>Eukaryota</taxon>
        <taxon>Metazoa</taxon>
        <taxon>Spiralia</taxon>
        <taxon>Lophotrochozoa</taxon>
        <taxon>Mollusca</taxon>
        <taxon>Bivalvia</taxon>
        <taxon>Autobranchia</taxon>
        <taxon>Pteriomorphia</taxon>
        <taxon>Pterioida</taxon>
        <taxon>Pterioidea</taxon>
        <taxon>Pteriidae</taxon>
        <taxon>Pinctada</taxon>
    </lineage>
</organism>
<comment type="subcellular location">
    <subcellularLocation>
        <location evidence="1 9">Cell membrane</location>
        <topology evidence="1 9">Multi-pass membrane protein</topology>
    </subcellularLocation>
</comment>
<keyword evidence="7 9" id="KW-0472">Membrane</keyword>
<evidence type="ECO:0000256" key="3">
    <source>
        <dbReference type="ARBA" id="ARBA00022475"/>
    </source>
</evidence>
<dbReference type="AlphaFoldDB" id="A0AA88Y3D7"/>
<dbReference type="GO" id="GO:0005921">
    <property type="term" value="C:gap junction"/>
    <property type="evidence" value="ECO:0007669"/>
    <property type="project" value="UniProtKB-UniRule"/>
</dbReference>
<dbReference type="PANTHER" id="PTHR11893:SF36">
    <property type="entry name" value="INNEXIN-5"/>
    <property type="match status" value="1"/>
</dbReference>
<sequence length="302" mass="34224">MSWVNNPLSSPGSMSVRLNNTWTVILLLVFGIVAFWLQIYKNPISCLTPKEFSPAYVLWTHNQCWYARRMYVEKKEDFLFYGEPGLPTVFQDDYREYSGSSDRLNDPRRTSLIVYQWIPVMILFQALLFKLPDLNVQRYQVVCNIPINYWYHLIVEAVRVWLLIVMIPTVLSCLIDAVKVVIPYFRQSFMSCYLSSMDRDRPQPNNTEVNLFASYMGQDIVILLKLIGNHTSEILVGDTVIGLWDIHHGSPPGVAGSYVPQTLPSAPGHGAHYDGKVEYASAPGENVPLVNVGGGGNLYPKA</sequence>
<keyword evidence="6 9" id="KW-0406">Ion transport</keyword>
<evidence type="ECO:0000256" key="7">
    <source>
        <dbReference type="ARBA" id="ARBA00023136"/>
    </source>
</evidence>
<dbReference type="EMBL" id="VSWD01000010">
    <property type="protein sequence ID" value="KAK3091714.1"/>
    <property type="molecule type" value="Genomic_DNA"/>
</dbReference>
<dbReference type="GO" id="GO:0034220">
    <property type="term" value="P:monoatomic ion transmembrane transport"/>
    <property type="evidence" value="ECO:0007669"/>
    <property type="project" value="UniProtKB-KW"/>
</dbReference>
<dbReference type="GO" id="GO:0005886">
    <property type="term" value="C:plasma membrane"/>
    <property type="evidence" value="ECO:0007669"/>
    <property type="project" value="UniProtKB-SubCell"/>
</dbReference>
<dbReference type="Pfam" id="PF00876">
    <property type="entry name" value="Innexin"/>
    <property type="match status" value="2"/>
</dbReference>
<feature type="transmembrane region" description="Helical" evidence="9">
    <location>
        <begin position="112"/>
        <end position="129"/>
    </location>
</feature>
<keyword evidence="11" id="KW-1185">Reference proteome</keyword>
<evidence type="ECO:0000313" key="10">
    <source>
        <dbReference type="EMBL" id="KAK3091714.1"/>
    </source>
</evidence>
<gene>
    <name evidence="9" type="primary">inx</name>
    <name evidence="10" type="ORF">FSP39_022104</name>
</gene>
<evidence type="ECO:0000256" key="6">
    <source>
        <dbReference type="ARBA" id="ARBA00023065"/>
    </source>
</evidence>
<dbReference type="InterPro" id="IPR000990">
    <property type="entry name" value="Innexin"/>
</dbReference>
<keyword evidence="8 9" id="KW-0407">Ion channel</keyword>
<protein>
    <recommendedName>
        <fullName evidence="9">Innexin</fullName>
    </recommendedName>
</protein>
<dbReference type="PANTHER" id="PTHR11893">
    <property type="entry name" value="INNEXIN"/>
    <property type="match status" value="1"/>
</dbReference>
<proteinExistence type="inferred from homology"/>
<dbReference type="Proteomes" id="UP001186944">
    <property type="component" value="Unassembled WGS sequence"/>
</dbReference>
<feature type="transmembrane region" description="Helical" evidence="9">
    <location>
        <begin position="20"/>
        <end position="40"/>
    </location>
</feature>
<keyword evidence="3" id="KW-1003">Cell membrane</keyword>
<reference evidence="10" key="1">
    <citation type="submission" date="2019-08" db="EMBL/GenBank/DDBJ databases">
        <title>The improved chromosome-level genome for the pearl oyster Pinctada fucata martensii using PacBio sequencing and Hi-C.</title>
        <authorList>
            <person name="Zheng Z."/>
        </authorList>
    </citation>
    <scope>NUCLEOTIDE SEQUENCE</scope>
    <source>
        <strain evidence="10">ZZ-2019</strain>
        <tissue evidence="10">Adductor muscle</tissue>
    </source>
</reference>
<evidence type="ECO:0000256" key="4">
    <source>
        <dbReference type="ARBA" id="ARBA00022692"/>
    </source>
</evidence>
<keyword evidence="4 9" id="KW-0812">Transmembrane</keyword>
<name>A0AA88Y3D7_PINIB</name>
<keyword evidence="2 9" id="KW-0813">Transport</keyword>
<evidence type="ECO:0000256" key="1">
    <source>
        <dbReference type="ARBA" id="ARBA00004651"/>
    </source>
</evidence>
<keyword evidence="5 9" id="KW-1133">Transmembrane helix</keyword>
<dbReference type="PROSITE" id="PS51013">
    <property type="entry name" value="PANNEXIN"/>
    <property type="match status" value="1"/>
</dbReference>
<evidence type="ECO:0000256" key="5">
    <source>
        <dbReference type="ARBA" id="ARBA00022989"/>
    </source>
</evidence>
<evidence type="ECO:0000256" key="2">
    <source>
        <dbReference type="ARBA" id="ARBA00022448"/>
    </source>
</evidence>